<reference evidence="6" key="1">
    <citation type="submission" date="2018-06" db="EMBL/GenBank/DDBJ databases">
        <authorList>
            <person name="Zhirakovskaya E."/>
        </authorList>
    </citation>
    <scope>NUCLEOTIDE SEQUENCE</scope>
</reference>
<organism evidence="6">
    <name type="scientific">hydrothermal vent metagenome</name>
    <dbReference type="NCBI Taxonomy" id="652676"/>
    <lineage>
        <taxon>unclassified sequences</taxon>
        <taxon>metagenomes</taxon>
        <taxon>ecological metagenomes</taxon>
    </lineage>
</organism>
<dbReference type="Pfam" id="PF04828">
    <property type="entry name" value="GFA"/>
    <property type="match status" value="1"/>
</dbReference>
<protein>
    <recommendedName>
        <fullName evidence="5">CENP-V/GFA domain-containing protein</fullName>
    </recommendedName>
</protein>
<dbReference type="AlphaFoldDB" id="A0A3B0Y0X6"/>
<comment type="similarity">
    <text evidence="1">Belongs to the Gfa family.</text>
</comment>
<evidence type="ECO:0000256" key="3">
    <source>
        <dbReference type="ARBA" id="ARBA00022833"/>
    </source>
</evidence>
<keyword evidence="3" id="KW-0862">Zinc</keyword>
<dbReference type="Gene3D" id="3.90.1590.10">
    <property type="entry name" value="glutathione-dependent formaldehyde- activating enzyme (gfa)"/>
    <property type="match status" value="1"/>
</dbReference>
<evidence type="ECO:0000259" key="5">
    <source>
        <dbReference type="PROSITE" id="PS51891"/>
    </source>
</evidence>
<name>A0A3B0Y0X6_9ZZZZ</name>
<sequence length="159" mass="17842">MRKSSLTNKETTLHPGSCECKSIQYKFTGEPLTCYACHCTDCQTSSGSAFGLSMIVNDKDIEIIKGKVAMKIIDVNGTKVQKHHCSQCGTPFWFSADEYPGIVALKPGTFEDTTWFKPVAHLWIRSMQPWVTLDSSTPQYEKQPEISELIDLWTSIENA</sequence>
<dbReference type="InterPro" id="IPR006913">
    <property type="entry name" value="CENP-V/GFA"/>
</dbReference>
<keyword evidence="4" id="KW-0456">Lyase</keyword>
<dbReference type="GO" id="GO:0046872">
    <property type="term" value="F:metal ion binding"/>
    <property type="evidence" value="ECO:0007669"/>
    <property type="project" value="UniProtKB-KW"/>
</dbReference>
<feature type="domain" description="CENP-V/GFA" evidence="5">
    <location>
        <begin position="14"/>
        <end position="131"/>
    </location>
</feature>
<keyword evidence="2" id="KW-0479">Metal-binding</keyword>
<dbReference type="SUPFAM" id="SSF51316">
    <property type="entry name" value="Mss4-like"/>
    <property type="match status" value="1"/>
</dbReference>
<dbReference type="InterPro" id="IPR011057">
    <property type="entry name" value="Mss4-like_sf"/>
</dbReference>
<dbReference type="PANTHER" id="PTHR33337">
    <property type="entry name" value="GFA DOMAIN-CONTAINING PROTEIN"/>
    <property type="match status" value="1"/>
</dbReference>
<evidence type="ECO:0000313" key="6">
    <source>
        <dbReference type="EMBL" id="VAW74315.1"/>
    </source>
</evidence>
<evidence type="ECO:0000256" key="1">
    <source>
        <dbReference type="ARBA" id="ARBA00005495"/>
    </source>
</evidence>
<accession>A0A3B0Y0X6</accession>
<evidence type="ECO:0000256" key="4">
    <source>
        <dbReference type="ARBA" id="ARBA00023239"/>
    </source>
</evidence>
<gene>
    <name evidence="6" type="ORF">MNBD_GAMMA15-2611</name>
</gene>
<dbReference type="EMBL" id="UOFN01000033">
    <property type="protein sequence ID" value="VAW74315.1"/>
    <property type="molecule type" value="Genomic_DNA"/>
</dbReference>
<dbReference type="PROSITE" id="PS51891">
    <property type="entry name" value="CENP_V_GFA"/>
    <property type="match status" value="1"/>
</dbReference>
<evidence type="ECO:0000256" key="2">
    <source>
        <dbReference type="ARBA" id="ARBA00022723"/>
    </source>
</evidence>
<dbReference type="PANTHER" id="PTHR33337:SF40">
    <property type="entry name" value="CENP-V_GFA DOMAIN-CONTAINING PROTEIN-RELATED"/>
    <property type="match status" value="1"/>
</dbReference>
<dbReference type="GO" id="GO:0016846">
    <property type="term" value="F:carbon-sulfur lyase activity"/>
    <property type="evidence" value="ECO:0007669"/>
    <property type="project" value="InterPro"/>
</dbReference>
<proteinExistence type="inferred from homology"/>